<evidence type="ECO:0000313" key="3">
    <source>
        <dbReference type="Proteomes" id="UP001054945"/>
    </source>
</evidence>
<organism evidence="2 3">
    <name type="scientific">Caerostris extrusa</name>
    <name type="common">Bark spider</name>
    <name type="synonym">Caerostris bankana</name>
    <dbReference type="NCBI Taxonomy" id="172846"/>
    <lineage>
        <taxon>Eukaryota</taxon>
        <taxon>Metazoa</taxon>
        <taxon>Ecdysozoa</taxon>
        <taxon>Arthropoda</taxon>
        <taxon>Chelicerata</taxon>
        <taxon>Arachnida</taxon>
        <taxon>Araneae</taxon>
        <taxon>Araneomorphae</taxon>
        <taxon>Entelegynae</taxon>
        <taxon>Araneoidea</taxon>
        <taxon>Araneidae</taxon>
        <taxon>Caerostris</taxon>
    </lineage>
</organism>
<keyword evidence="3" id="KW-1185">Reference proteome</keyword>
<gene>
    <name evidence="2" type="ORF">CEXT_714881</name>
</gene>
<name>A0AAV4XPS6_CAEEX</name>
<comment type="caution">
    <text evidence="2">The sequence shown here is derived from an EMBL/GenBank/DDBJ whole genome shotgun (WGS) entry which is preliminary data.</text>
</comment>
<sequence length="103" mass="11618">MMLTRKYLPISSFREIVFCGIDWAHEAADRVSLGSPTAQLVSDRCVRQQSGTEQMLLTIGKRSHGKRCGCSDLTNNQHTHRKIVKKRTTSNRHVKTVGPRAQV</sequence>
<evidence type="ECO:0000256" key="1">
    <source>
        <dbReference type="SAM" id="MobiDB-lite"/>
    </source>
</evidence>
<feature type="compositionally biased region" description="Basic residues" evidence="1">
    <location>
        <begin position="79"/>
        <end position="95"/>
    </location>
</feature>
<dbReference type="EMBL" id="BPLR01000728">
    <property type="protein sequence ID" value="GIY97031.1"/>
    <property type="molecule type" value="Genomic_DNA"/>
</dbReference>
<feature type="region of interest" description="Disordered" evidence="1">
    <location>
        <begin position="79"/>
        <end position="103"/>
    </location>
</feature>
<protein>
    <submittedName>
        <fullName evidence="2">Uncharacterized protein</fullName>
    </submittedName>
</protein>
<proteinExistence type="predicted"/>
<dbReference type="Proteomes" id="UP001054945">
    <property type="component" value="Unassembled WGS sequence"/>
</dbReference>
<evidence type="ECO:0000313" key="2">
    <source>
        <dbReference type="EMBL" id="GIY97031.1"/>
    </source>
</evidence>
<dbReference type="AlphaFoldDB" id="A0AAV4XPS6"/>
<accession>A0AAV4XPS6</accession>
<reference evidence="2 3" key="1">
    <citation type="submission" date="2021-06" db="EMBL/GenBank/DDBJ databases">
        <title>Caerostris extrusa draft genome.</title>
        <authorList>
            <person name="Kono N."/>
            <person name="Arakawa K."/>
        </authorList>
    </citation>
    <scope>NUCLEOTIDE SEQUENCE [LARGE SCALE GENOMIC DNA]</scope>
</reference>